<dbReference type="InterPro" id="IPR013320">
    <property type="entry name" value="ConA-like_dom_sf"/>
</dbReference>
<reference evidence="2 3" key="1">
    <citation type="submission" date="2018-09" db="EMBL/GenBank/DDBJ databases">
        <title>Genomic Encyclopedia of Type Strains, Phase III (KMG-III): the genomes of soil and plant-associated and newly described type strains.</title>
        <authorList>
            <person name="Whitman W."/>
        </authorList>
    </citation>
    <scope>NUCLEOTIDE SEQUENCE [LARGE SCALE GENOMIC DNA]</scope>
    <source>
        <strain evidence="2 3">CECT 7938</strain>
    </source>
</reference>
<dbReference type="GO" id="GO:0004553">
    <property type="term" value="F:hydrolase activity, hydrolyzing O-glycosyl compounds"/>
    <property type="evidence" value="ECO:0007669"/>
    <property type="project" value="UniProtKB-ARBA"/>
</dbReference>
<comment type="caution">
    <text evidence="2">The sequence shown here is derived from an EMBL/GenBank/DDBJ whole genome shotgun (WGS) entry which is preliminary data.</text>
</comment>
<evidence type="ECO:0000256" key="1">
    <source>
        <dbReference type="SAM" id="MobiDB-lite"/>
    </source>
</evidence>
<feature type="region of interest" description="Disordered" evidence="1">
    <location>
        <begin position="549"/>
        <end position="579"/>
    </location>
</feature>
<sequence>MEKLIALKTTGNAVFNDVGTSSSLKLKGDIQLTSTNGDFKVNGGYLDMDMFVNSKELQSFTIEAMVSPNSINGNKQMLIESDNLLVSIYIDESGFLMADIETTAEKSQLKSTQKLVEGSPQMVRLYRDESGETFLEIDNQVVARKKITGEFKDASSSVFRVGASLKSEDSTFKGTIGQINVSAGVSTLASIQQDFKYSRELEKTLSEALKGIVVHVNYESYEARKKLQRVKQIMNAAGVESLSSLGTMKFTSNRKIQKGNIWIQPGFVFKPIKHWATLGVDLIKADMATKRRLMATELTNKNSINYIKILKEGPLDQKKADFGKLKKLNKKLANGEVKGVKESSNMFTKKDGQLFVYDKKLFTENLKGNKPQNWQQLGTLDYHFHTLNIISQNEAIIIAKKLDLTNCRLEVSADVDKLIILAEEVICGPNAEISWRRPGGYTQGHADDPYLDGIPNHNTAQREFNQDQRSGYAGGYGGKGAAGIVGANGRKAPSLEMWVKNMTNLPNIDLNGEDGITGGIGQRGGRGGNGQGGSVGTYWPIINECKKNAGNGGRGGNGGNGGDGGRGGEGGNGGNISIGVLQGTLEGTVTNNSFRWKNQGGQPGQGGAGALGGDGGLGGRSGNDKDYCHNARNGDVGANGQRGYDGQAGYNHGLDGVNEFFQFSLDAWNEQLTRPFITSVSTYEAFPGDTIVVKGTTFANSDKVIFDGSIELQHHVNADGSMNVVLPLDTSGGSKALFILRVADNFESNRVNIRIKPQLDVFADQMMPGVSTILRGRAFVPGASVLINNQSIAAEVAASGKELTFTMIGFLNQGNSSVVSVQVRNPDGMLSNERSVSQAGVLEIPYRFGKNNLSFHNPNIGKPSFDTFKKTFGSSEVWHESFDPIFGHPMLTAAFFVFYTYFLKGKGDGGLATGFCTAMSAKVADNLWTNNVDITGIQEADIIEELTAIHGKLLSKESLIHFHDWGRTFADNVDYAIRSIETTFLRGCDRNNTPLLFFIPAGEVWDSGYFDKLSDSHCLYPYRFVYPAGHTGPKLSADALSTVNSLDGVKLYCYDCNNETNPDCFLEFSTVDGKLTYTYNKKPGFRLDKQITIGIMANGAFTLADHDMPFNGPFGVLGFAMDFMLSPADIEITDELGLKAGHINGKIYSEIPGSHPCYLVPGAYLLPTGKNLTRKIRGTASGTYTFNSVMPNGAMIKLENIKTNIGDVDTILVTADNSQVRLTTQQNKDIALTISRIVDEEIRALTIKGLSLAANLDMDITISPDLSVCRIGNHQAVNYVSVIASVAREKDNIKSTNTQSIPLQVNSDLLVAFNDWKTTDFQLNMVPF</sequence>
<dbReference type="EMBL" id="RAPY01000001">
    <property type="protein sequence ID" value="RKE57238.1"/>
    <property type="molecule type" value="Genomic_DNA"/>
</dbReference>
<feature type="compositionally biased region" description="Gly residues" evidence="1">
    <location>
        <begin position="601"/>
        <end position="616"/>
    </location>
</feature>
<feature type="region of interest" description="Disordered" evidence="1">
    <location>
        <begin position="591"/>
        <end position="616"/>
    </location>
</feature>
<feature type="compositionally biased region" description="Gly residues" evidence="1">
    <location>
        <begin position="550"/>
        <end position="576"/>
    </location>
</feature>
<dbReference type="GO" id="GO:0005975">
    <property type="term" value="P:carbohydrate metabolic process"/>
    <property type="evidence" value="ECO:0007669"/>
    <property type="project" value="UniProtKB-ARBA"/>
</dbReference>
<keyword evidence="3" id="KW-1185">Reference proteome</keyword>
<dbReference type="RefSeq" id="WP_120258813.1">
    <property type="nucleotide sequence ID" value="NZ_RAPY01000001.1"/>
</dbReference>
<dbReference type="GO" id="GO:0030246">
    <property type="term" value="F:carbohydrate binding"/>
    <property type="evidence" value="ECO:0007669"/>
    <property type="project" value="UniProtKB-KW"/>
</dbReference>
<dbReference type="OrthoDB" id="811409at2"/>
<dbReference type="SUPFAM" id="SSF49899">
    <property type="entry name" value="Concanavalin A-like lectins/glucanases"/>
    <property type="match status" value="1"/>
</dbReference>
<dbReference type="Gene3D" id="2.60.120.200">
    <property type="match status" value="1"/>
</dbReference>
<dbReference type="Pfam" id="PF13385">
    <property type="entry name" value="Laminin_G_3"/>
    <property type="match status" value="1"/>
</dbReference>
<dbReference type="Proteomes" id="UP000286246">
    <property type="component" value="Unassembled WGS sequence"/>
</dbReference>
<organism evidence="2 3">
    <name type="scientific">Sphingobacterium detergens</name>
    <dbReference type="NCBI Taxonomy" id="1145106"/>
    <lineage>
        <taxon>Bacteria</taxon>
        <taxon>Pseudomonadati</taxon>
        <taxon>Bacteroidota</taxon>
        <taxon>Sphingobacteriia</taxon>
        <taxon>Sphingobacteriales</taxon>
        <taxon>Sphingobacteriaceae</taxon>
        <taxon>Sphingobacterium</taxon>
    </lineage>
</organism>
<dbReference type="Gene3D" id="2.60.40.10">
    <property type="entry name" value="Immunoglobulins"/>
    <property type="match status" value="1"/>
</dbReference>
<keyword evidence="2" id="KW-0430">Lectin</keyword>
<gene>
    <name evidence="2" type="ORF">DFQ12_2119</name>
</gene>
<accession>A0A420BKJ1</accession>
<evidence type="ECO:0000313" key="3">
    <source>
        <dbReference type="Proteomes" id="UP000286246"/>
    </source>
</evidence>
<name>A0A420BKJ1_SPHD1</name>
<proteinExistence type="predicted"/>
<dbReference type="InterPro" id="IPR013783">
    <property type="entry name" value="Ig-like_fold"/>
</dbReference>
<evidence type="ECO:0000313" key="2">
    <source>
        <dbReference type="EMBL" id="RKE57238.1"/>
    </source>
</evidence>
<protein>
    <submittedName>
        <fullName evidence="2">Concanavalin A-like lectin/glucanase superfamily protein</fullName>
    </submittedName>
</protein>